<dbReference type="InterPro" id="IPR011990">
    <property type="entry name" value="TPR-like_helical_dom_sf"/>
</dbReference>
<sequence>MVLDGQQTTQIAITGPGGIGKSQLELELAYRTQQNYKNCSVFWISAADMDSFYQACSYVAQKLSIPGWDDENQDPRKLLQVHLSRESKGKWLHIYDNADDASQGASNQPSQWVTTLLDFIPQSDHGCIIFTTASSNTAEMLVPENTMQLGKLAAETAAQILRSHLTNSSVANEEQEAKHLLGELSCLSLAIKQAAAYIKHNKISIRRYLELLSEQKDKTMNPSDKQCGQQLQYQTADNPVALTSLISLAQVSRHDTTAASCLFFMACIDRKDVLLQLLLATPSSPIKTIVDLLNTYAIIIKRPASSAVELHRLVHLAIRNHLQRQGRLSQWNQEAIAILAEKFPSASHENRSKWRRLLPLAKYALANSDSTISLAVKYAIALYEDGHFNEAEKLDVQVMETSKTKLRADHPSTLTSMANLAFTWKGQGRLKDALDLMKGCCFFRTRKLGPEHPDTISSMVSSRVWQQEQDSQRVRNDIHSNIRISQQ</sequence>
<dbReference type="PANTHER" id="PTHR46082:SF6">
    <property type="entry name" value="AAA+ ATPASE DOMAIN-CONTAINING PROTEIN-RELATED"/>
    <property type="match status" value="1"/>
</dbReference>
<dbReference type="InterPro" id="IPR053137">
    <property type="entry name" value="NLR-like"/>
</dbReference>
<protein>
    <recommendedName>
        <fullName evidence="4">Kinesin light chain</fullName>
    </recommendedName>
</protein>
<dbReference type="AlphaFoldDB" id="A0AAN7AYF2"/>
<dbReference type="PANTHER" id="PTHR46082">
    <property type="entry name" value="ATP/GTP-BINDING PROTEIN-RELATED"/>
    <property type="match status" value="1"/>
</dbReference>
<organism evidence="2 3">
    <name type="scientific">Rhypophila decipiens</name>
    <dbReference type="NCBI Taxonomy" id="261697"/>
    <lineage>
        <taxon>Eukaryota</taxon>
        <taxon>Fungi</taxon>
        <taxon>Dikarya</taxon>
        <taxon>Ascomycota</taxon>
        <taxon>Pezizomycotina</taxon>
        <taxon>Sordariomycetes</taxon>
        <taxon>Sordariomycetidae</taxon>
        <taxon>Sordariales</taxon>
        <taxon>Naviculisporaceae</taxon>
        <taxon>Rhypophila</taxon>
    </lineage>
</organism>
<dbReference type="Proteomes" id="UP001301769">
    <property type="component" value="Unassembled WGS sequence"/>
</dbReference>
<evidence type="ECO:0000313" key="2">
    <source>
        <dbReference type="EMBL" id="KAK4206031.1"/>
    </source>
</evidence>
<dbReference type="Pfam" id="PF13374">
    <property type="entry name" value="TPR_10"/>
    <property type="match status" value="2"/>
</dbReference>
<gene>
    <name evidence="2" type="ORF">QBC37DRAFT_329451</name>
</gene>
<keyword evidence="3" id="KW-1185">Reference proteome</keyword>
<evidence type="ECO:0000256" key="1">
    <source>
        <dbReference type="SAM" id="MobiDB-lite"/>
    </source>
</evidence>
<dbReference type="InterPro" id="IPR027417">
    <property type="entry name" value="P-loop_NTPase"/>
</dbReference>
<reference evidence="2" key="1">
    <citation type="journal article" date="2023" name="Mol. Phylogenet. Evol.">
        <title>Genome-scale phylogeny and comparative genomics of the fungal order Sordariales.</title>
        <authorList>
            <person name="Hensen N."/>
            <person name="Bonometti L."/>
            <person name="Westerberg I."/>
            <person name="Brannstrom I.O."/>
            <person name="Guillou S."/>
            <person name="Cros-Aarteil S."/>
            <person name="Calhoun S."/>
            <person name="Haridas S."/>
            <person name="Kuo A."/>
            <person name="Mondo S."/>
            <person name="Pangilinan J."/>
            <person name="Riley R."/>
            <person name="LaButti K."/>
            <person name="Andreopoulos B."/>
            <person name="Lipzen A."/>
            <person name="Chen C."/>
            <person name="Yan M."/>
            <person name="Daum C."/>
            <person name="Ng V."/>
            <person name="Clum A."/>
            <person name="Steindorff A."/>
            <person name="Ohm R.A."/>
            <person name="Martin F."/>
            <person name="Silar P."/>
            <person name="Natvig D.O."/>
            <person name="Lalanne C."/>
            <person name="Gautier V."/>
            <person name="Ament-Velasquez S.L."/>
            <person name="Kruys A."/>
            <person name="Hutchinson M.I."/>
            <person name="Powell A.J."/>
            <person name="Barry K."/>
            <person name="Miller A.N."/>
            <person name="Grigoriev I.V."/>
            <person name="Debuchy R."/>
            <person name="Gladieux P."/>
            <person name="Hiltunen Thoren M."/>
            <person name="Johannesson H."/>
        </authorList>
    </citation>
    <scope>NUCLEOTIDE SEQUENCE</scope>
    <source>
        <strain evidence="2">PSN293</strain>
    </source>
</reference>
<dbReference type="Gene3D" id="1.25.40.10">
    <property type="entry name" value="Tetratricopeptide repeat domain"/>
    <property type="match status" value="1"/>
</dbReference>
<feature type="region of interest" description="Disordered" evidence="1">
    <location>
        <begin position="467"/>
        <end position="487"/>
    </location>
</feature>
<dbReference type="GO" id="GO:0043531">
    <property type="term" value="F:ADP binding"/>
    <property type="evidence" value="ECO:0007669"/>
    <property type="project" value="InterPro"/>
</dbReference>
<comment type="caution">
    <text evidence="2">The sequence shown here is derived from an EMBL/GenBank/DDBJ whole genome shotgun (WGS) entry which is preliminary data.</text>
</comment>
<reference evidence="2" key="2">
    <citation type="submission" date="2023-05" db="EMBL/GenBank/DDBJ databases">
        <authorList>
            <consortium name="Lawrence Berkeley National Laboratory"/>
            <person name="Steindorff A."/>
            <person name="Hensen N."/>
            <person name="Bonometti L."/>
            <person name="Westerberg I."/>
            <person name="Brannstrom I.O."/>
            <person name="Guillou S."/>
            <person name="Cros-Aarteil S."/>
            <person name="Calhoun S."/>
            <person name="Haridas S."/>
            <person name="Kuo A."/>
            <person name="Mondo S."/>
            <person name="Pangilinan J."/>
            <person name="Riley R."/>
            <person name="Labutti K."/>
            <person name="Andreopoulos B."/>
            <person name="Lipzen A."/>
            <person name="Chen C."/>
            <person name="Yanf M."/>
            <person name="Daum C."/>
            <person name="Ng V."/>
            <person name="Clum A."/>
            <person name="Ohm R."/>
            <person name="Martin F."/>
            <person name="Silar P."/>
            <person name="Natvig D."/>
            <person name="Lalanne C."/>
            <person name="Gautier V."/>
            <person name="Ament-Velasquez S.L."/>
            <person name="Kruys A."/>
            <person name="Hutchinson M.I."/>
            <person name="Powell A.J."/>
            <person name="Barry K."/>
            <person name="Miller A.N."/>
            <person name="Grigoriev I.V."/>
            <person name="Debuchy R."/>
            <person name="Gladieux P."/>
            <person name="Thoren M.H."/>
            <person name="Johannesson H."/>
        </authorList>
    </citation>
    <scope>NUCLEOTIDE SEQUENCE</scope>
    <source>
        <strain evidence="2">PSN293</strain>
    </source>
</reference>
<accession>A0AAN7AYF2</accession>
<proteinExistence type="predicted"/>
<dbReference type="EMBL" id="MU858544">
    <property type="protein sequence ID" value="KAK4206031.1"/>
    <property type="molecule type" value="Genomic_DNA"/>
</dbReference>
<name>A0AAN7AYF2_9PEZI</name>
<dbReference type="SUPFAM" id="SSF52540">
    <property type="entry name" value="P-loop containing nucleoside triphosphate hydrolases"/>
    <property type="match status" value="1"/>
</dbReference>
<feature type="compositionally biased region" description="Basic and acidic residues" evidence="1">
    <location>
        <begin position="470"/>
        <end position="480"/>
    </location>
</feature>
<evidence type="ECO:0000313" key="3">
    <source>
        <dbReference type="Proteomes" id="UP001301769"/>
    </source>
</evidence>
<evidence type="ECO:0008006" key="4">
    <source>
        <dbReference type="Google" id="ProtNLM"/>
    </source>
</evidence>
<dbReference type="Gene3D" id="3.40.50.300">
    <property type="entry name" value="P-loop containing nucleotide triphosphate hydrolases"/>
    <property type="match status" value="1"/>
</dbReference>